<accession>A0A1I5Y2R6</accession>
<feature type="transmembrane region" description="Helical" evidence="1">
    <location>
        <begin position="29"/>
        <end position="51"/>
    </location>
</feature>
<organism evidence="2 3">
    <name type="scientific">Hymenobacter arizonensis</name>
    <name type="common">Siccationidurans arizonensis</name>
    <dbReference type="NCBI Taxonomy" id="1227077"/>
    <lineage>
        <taxon>Bacteria</taxon>
        <taxon>Pseudomonadati</taxon>
        <taxon>Bacteroidota</taxon>
        <taxon>Cytophagia</taxon>
        <taxon>Cytophagales</taxon>
        <taxon>Hymenobacteraceae</taxon>
        <taxon>Hymenobacter</taxon>
    </lineage>
</organism>
<evidence type="ECO:0000313" key="3">
    <source>
        <dbReference type="Proteomes" id="UP000199029"/>
    </source>
</evidence>
<dbReference type="STRING" id="1227077.SAMN04515668_2186"/>
<name>A0A1I5Y2R6_HYMAR</name>
<dbReference type="EMBL" id="FOXS01000002">
    <property type="protein sequence ID" value="SFQ38483.1"/>
    <property type="molecule type" value="Genomic_DNA"/>
</dbReference>
<gene>
    <name evidence="2" type="ORF">SAMN04515668_2186</name>
</gene>
<dbReference type="Proteomes" id="UP000199029">
    <property type="component" value="Unassembled WGS sequence"/>
</dbReference>
<keyword evidence="1" id="KW-0472">Membrane</keyword>
<proteinExistence type="predicted"/>
<keyword evidence="1" id="KW-0812">Transmembrane</keyword>
<sequence>MEFVIVLLTPILFMPMITGYMAHGNGRSFWRWFGIGFALPYLSLLLITYVVHRDQRRSRTAQTNPSDSNLP</sequence>
<keyword evidence="1" id="KW-1133">Transmembrane helix</keyword>
<protein>
    <submittedName>
        <fullName evidence="2">Uncharacterized protein</fullName>
    </submittedName>
</protein>
<keyword evidence="3" id="KW-1185">Reference proteome</keyword>
<evidence type="ECO:0000313" key="2">
    <source>
        <dbReference type="EMBL" id="SFQ38483.1"/>
    </source>
</evidence>
<dbReference type="AlphaFoldDB" id="A0A1I5Y2R6"/>
<evidence type="ECO:0000256" key="1">
    <source>
        <dbReference type="SAM" id="Phobius"/>
    </source>
</evidence>
<dbReference type="OrthoDB" id="886121at2"/>
<dbReference type="RefSeq" id="WP_092672333.1">
    <property type="nucleotide sequence ID" value="NZ_FOXS01000002.1"/>
</dbReference>
<reference evidence="3" key="1">
    <citation type="submission" date="2016-10" db="EMBL/GenBank/DDBJ databases">
        <authorList>
            <person name="Varghese N."/>
            <person name="Submissions S."/>
        </authorList>
    </citation>
    <scope>NUCLEOTIDE SEQUENCE [LARGE SCALE GENOMIC DNA]</scope>
    <source>
        <strain evidence="3">OR362-8,ATCC BAA-1266,JCM 13504</strain>
    </source>
</reference>